<protein>
    <recommendedName>
        <fullName evidence="3">F-box domain-containing protein</fullName>
    </recommendedName>
</protein>
<accession>A0ABQ7JLS3</accession>
<dbReference type="Gene3D" id="3.80.10.10">
    <property type="entry name" value="Ribonuclease Inhibitor"/>
    <property type="match status" value="1"/>
</dbReference>
<dbReference type="EMBL" id="JAAAIM010001348">
    <property type="protein sequence ID" value="KAG0279482.1"/>
    <property type="molecule type" value="Genomic_DNA"/>
</dbReference>
<name>A0ABQ7JLS3_9FUNG</name>
<gene>
    <name evidence="1" type="ORF">BGZ96_001948</name>
</gene>
<sequence length="678" mass="74966">MAPSDNVFDILELTQLIANDLSQHDLFFCCLVNKHFFKVFTPLLWHSITIHPNDAILKFQSPEGRNGLLRNGHLIRVLRAYDPIALEPFVEFGTTCTNLVSLDVNHSTHHYTGNVTVTRTSEMLLKGRRRGSIGAGQKQISLPSMFSVNTSSIGSGLFGASIPTSSGLFGASTPTSSGLFDAPAPRPFGSSSAPISTGSGSSSAFASVTAGFAPSARARSNAERLRDGETYLVSVLERNPQLEFLVVPSYCLDCDTIVKLAGETMLSLKEFYSDADLWQQGPAINFGLGKHSITTDTSRIVAAPEAVVMVQGCLQFPGSELSHPLLNRYPRLRELQVKVSARVNHDALERIRLADRNLTYLEMGQGSPSQVAQILTLAPPLKHLMMTGYGGLHRVYANNDSTVMEAFLRHAPTLEHLETGTCDFSPDILQALLCSTPSLLILTTMEEDLGYRPYSEVELDALQIIDVPWTCTQLEVFECKILNVPRPDIVNTPLGHNLHFVLPPGPPFGPVAAEDQTPLTGTVLVAQQESHAVQRGVLRQLGRLTHLRVLCLGKYGRDYDNIEYSRLEIRGIRILAVDAYVDRNCLELSLESGLDELRGLQELEKLDVYQMAHRIGLAEVQWMVEHWPSLKSIVGLWYSEFDVEEGHNGEVEVGGSMEDSELEHVRWMRENRPDIELL</sequence>
<keyword evidence="2" id="KW-1185">Reference proteome</keyword>
<dbReference type="SUPFAM" id="SSF52047">
    <property type="entry name" value="RNI-like"/>
    <property type="match status" value="1"/>
</dbReference>
<organism evidence="1 2">
    <name type="scientific">Linnemannia gamsii</name>
    <dbReference type="NCBI Taxonomy" id="64522"/>
    <lineage>
        <taxon>Eukaryota</taxon>
        <taxon>Fungi</taxon>
        <taxon>Fungi incertae sedis</taxon>
        <taxon>Mucoromycota</taxon>
        <taxon>Mortierellomycotina</taxon>
        <taxon>Mortierellomycetes</taxon>
        <taxon>Mortierellales</taxon>
        <taxon>Mortierellaceae</taxon>
        <taxon>Linnemannia</taxon>
    </lineage>
</organism>
<dbReference type="InterPro" id="IPR032675">
    <property type="entry name" value="LRR_dom_sf"/>
</dbReference>
<reference evidence="1 2" key="1">
    <citation type="journal article" date="2020" name="Fungal Divers.">
        <title>Resolving the Mortierellaceae phylogeny through synthesis of multi-gene phylogenetics and phylogenomics.</title>
        <authorList>
            <person name="Vandepol N."/>
            <person name="Liber J."/>
            <person name="Desiro A."/>
            <person name="Na H."/>
            <person name="Kennedy M."/>
            <person name="Barry K."/>
            <person name="Grigoriev I.V."/>
            <person name="Miller A.N."/>
            <person name="O'Donnell K."/>
            <person name="Stajich J.E."/>
            <person name="Bonito G."/>
        </authorList>
    </citation>
    <scope>NUCLEOTIDE SEQUENCE [LARGE SCALE GENOMIC DNA]</scope>
    <source>
        <strain evidence="1 2">AD045</strain>
    </source>
</reference>
<evidence type="ECO:0000313" key="1">
    <source>
        <dbReference type="EMBL" id="KAG0279482.1"/>
    </source>
</evidence>
<comment type="caution">
    <text evidence="1">The sequence shown here is derived from an EMBL/GenBank/DDBJ whole genome shotgun (WGS) entry which is preliminary data.</text>
</comment>
<proteinExistence type="predicted"/>
<dbReference type="Proteomes" id="UP001194696">
    <property type="component" value="Unassembled WGS sequence"/>
</dbReference>
<evidence type="ECO:0000313" key="2">
    <source>
        <dbReference type="Proteomes" id="UP001194696"/>
    </source>
</evidence>
<evidence type="ECO:0008006" key="3">
    <source>
        <dbReference type="Google" id="ProtNLM"/>
    </source>
</evidence>